<feature type="transmembrane region" description="Helical" evidence="7">
    <location>
        <begin position="227"/>
        <end position="253"/>
    </location>
</feature>
<evidence type="ECO:0000256" key="5">
    <source>
        <dbReference type="ARBA" id="ARBA00022989"/>
    </source>
</evidence>
<dbReference type="EMBL" id="AP023361">
    <property type="protein sequence ID" value="BCJ89934.1"/>
    <property type="molecule type" value="Genomic_DNA"/>
</dbReference>
<dbReference type="CDD" id="cd06173">
    <property type="entry name" value="MFS_MefA_like"/>
    <property type="match status" value="1"/>
</dbReference>
<evidence type="ECO:0000256" key="3">
    <source>
        <dbReference type="ARBA" id="ARBA00022475"/>
    </source>
</evidence>
<evidence type="ECO:0000256" key="1">
    <source>
        <dbReference type="ARBA" id="ARBA00004651"/>
    </source>
</evidence>
<dbReference type="SUPFAM" id="SSF103473">
    <property type="entry name" value="MFS general substrate transporter"/>
    <property type="match status" value="1"/>
</dbReference>
<keyword evidence="2" id="KW-0813">Transport</keyword>
<dbReference type="Pfam" id="PF05977">
    <property type="entry name" value="MFS_3"/>
    <property type="match status" value="1"/>
</dbReference>
<dbReference type="Gene3D" id="1.20.1250.20">
    <property type="entry name" value="MFS general substrate transporter like domains"/>
    <property type="match status" value="1"/>
</dbReference>
<keyword evidence="3" id="KW-1003">Cell membrane</keyword>
<feature type="transmembrane region" description="Helical" evidence="7">
    <location>
        <begin position="82"/>
        <end position="110"/>
    </location>
</feature>
<organism evidence="8 9">
    <name type="scientific">Terrihabitans soli</name>
    <dbReference type="NCBI Taxonomy" id="708113"/>
    <lineage>
        <taxon>Bacteria</taxon>
        <taxon>Pseudomonadati</taxon>
        <taxon>Pseudomonadota</taxon>
        <taxon>Alphaproteobacteria</taxon>
        <taxon>Hyphomicrobiales</taxon>
        <taxon>Terrihabitans</taxon>
    </lineage>
</organism>
<name>A0A6S6QI84_9HYPH</name>
<evidence type="ECO:0000313" key="8">
    <source>
        <dbReference type="EMBL" id="BCJ89934.1"/>
    </source>
</evidence>
<evidence type="ECO:0000256" key="2">
    <source>
        <dbReference type="ARBA" id="ARBA00022448"/>
    </source>
</evidence>
<feature type="transmembrane region" description="Helical" evidence="7">
    <location>
        <begin position="286"/>
        <end position="306"/>
    </location>
</feature>
<feature type="transmembrane region" description="Helical" evidence="7">
    <location>
        <begin position="12"/>
        <end position="36"/>
    </location>
</feature>
<keyword evidence="5 7" id="KW-1133">Transmembrane helix</keyword>
<accession>A0A6S6QI84</accession>
<dbReference type="Proteomes" id="UP000515317">
    <property type="component" value="Chromosome"/>
</dbReference>
<proteinExistence type="predicted"/>
<keyword evidence="4 7" id="KW-0812">Transmembrane</keyword>
<dbReference type="AlphaFoldDB" id="A0A6S6QI84"/>
<dbReference type="GO" id="GO:0005886">
    <property type="term" value="C:plasma membrane"/>
    <property type="evidence" value="ECO:0007669"/>
    <property type="project" value="UniProtKB-SubCell"/>
</dbReference>
<dbReference type="PANTHER" id="PTHR23513:SF11">
    <property type="entry name" value="STAPHYLOFERRIN A TRANSPORTER"/>
    <property type="match status" value="1"/>
</dbReference>
<keyword evidence="9" id="KW-1185">Reference proteome</keyword>
<feature type="transmembrane region" description="Helical" evidence="7">
    <location>
        <begin position="351"/>
        <end position="372"/>
    </location>
</feature>
<feature type="transmembrane region" description="Helical" evidence="7">
    <location>
        <begin position="42"/>
        <end position="62"/>
    </location>
</feature>
<protein>
    <submittedName>
        <fullName evidence="8">MFS transporter</fullName>
    </submittedName>
</protein>
<feature type="transmembrane region" description="Helical" evidence="7">
    <location>
        <begin position="312"/>
        <end position="330"/>
    </location>
</feature>
<dbReference type="RefSeq" id="WP_222876604.1">
    <property type="nucleotide sequence ID" value="NZ_AP023361.1"/>
</dbReference>
<evidence type="ECO:0000313" key="9">
    <source>
        <dbReference type="Proteomes" id="UP000515317"/>
    </source>
</evidence>
<feature type="transmembrane region" description="Helical" evidence="7">
    <location>
        <begin position="259"/>
        <end position="279"/>
    </location>
</feature>
<comment type="subcellular location">
    <subcellularLocation>
        <location evidence="1">Cell membrane</location>
        <topology evidence="1">Multi-pass membrane protein</topology>
    </subcellularLocation>
</comment>
<dbReference type="InterPro" id="IPR010290">
    <property type="entry name" value="TM_effector"/>
</dbReference>
<dbReference type="KEGG" id="tso:IZ6_06690"/>
<dbReference type="InterPro" id="IPR036259">
    <property type="entry name" value="MFS_trans_sf"/>
</dbReference>
<sequence length="400" mass="42136">MIYRPSPWKFITFAFGQGISGIGFWMQKAAFGWLAWELTHSPFAVGAVALAEPVATILSAPLAGVMTDRHEPFRLIATTQSLLIVAPLVTLLVHVLGLLSFPVVLLLALADSLAQTFNQPVKSTVIGSLAGPGLLSQAIATNSIAVNTARMIGPALAGIIMVQTGSTLLVFAGAALAFAAVLLVIFALRRDLRSSRKSVPPEEKIPLGEDIRAGFDYIAQTPRIARLFALALIFSLLGRPFTELFPAIAGQVFNSGPELLSAFMSAQGAGALFGALIMLRKRGEDRILKITFGAGLIMSLALIPFSLTDIKWIAVALVGVAGLGHVTCNIGMQSLVQLQTDAAFRGRIVSLYWLIFRGAAPISAAIIGVLASWVPLNILIGSGAALCAIGIAALAAYRRA</sequence>
<evidence type="ECO:0000256" key="4">
    <source>
        <dbReference type="ARBA" id="ARBA00022692"/>
    </source>
</evidence>
<keyword evidence="6 7" id="KW-0472">Membrane</keyword>
<feature type="transmembrane region" description="Helical" evidence="7">
    <location>
        <begin position="168"/>
        <end position="188"/>
    </location>
</feature>
<reference evidence="8 9" key="1">
    <citation type="submission" date="2020-08" db="EMBL/GenBank/DDBJ databases">
        <title>Genome sequence of Rhizobiales bacterium strain IZ6.</title>
        <authorList>
            <person name="Nakai R."/>
            <person name="Naganuma T."/>
        </authorList>
    </citation>
    <scope>NUCLEOTIDE SEQUENCE [LARGE SCALE GENOMIC DNA]</scope>
    <source>
        <strain evidence="8 9">IZ6</strain>
    </source>
</reference>
<gene>
    <name evidence="8" type="ORF">IZ6_06690</name>
</gene>
<dbReference type="PANTHER" id="PTHR23513">
    <property type="entry name" value="INTEGRAL MEMBRANE EFFLUX PROTEIN-RELATED"/>
    <property type="match status" value="1"/>
</dbReference>
<evidence type="ECO:0000256" key="6">
    <source>
        <dbReference type="ARBA" id="ARBA00023136"/>
    </source>
</evidence>
<evidence type="ECO:0000256" key="7">
    <source>
        <dbReference type="SAM" id="Phobius"/>
    </source>
</evidence>
<feature type="transmembrane region" description="Helical" evidence="7">
    <location>
        <begin position="378"/>
        <end position="397"/>
    </location>
</feature>